<dbReference type="PANTHER" id="PTHR30302:SF5">
    <property type="entry name" value="SLR1876 PROTEIN"/>
    <property type="match status" value="1"/>
</dbReference>
<dbReference type="Proteomes" id="UP001065613">
    <property type="component" value="Chromosome"/>
</dbReference>
<dbReference type="InterPro" id="IPR023430">
    <property type="entry name" value="Pept_HybD-like_dom_sf"/>
</dbReference>
<name>A0A977L241_9CYAN</name>
<dbReference type="SUPFAM" id="SSF53163">
    <property type="entry name" value="HybD-like"/>
    <property type="match status" value="1"/>
</dbReference>
<keyword evidence="1" id="KW-0645">Protease</keyword>
<protein>
    <submittedName>
        <fullName evidence="1">Hydrogenase maturation protease</fullName>
    </submittedName>
</protein>
<dbReference type="CDD" id="cd06066">
    <property type="entry name" value="H2MP_NAD-link-bidir"/>
    <property type="match status" value="1"/>
</dbReference>
<proteinExistence type="predicted"/>
<dbReference type="NCBIfam" id="TIGR00072">
    <property type="entry name" value="hydrog_prot"/>
    <property type="match status" value="1"/>
</dbReference>
<dbReference type="GO" id="GO:0004175">
    <property type="term" value="F:endopeptidase activity"/>
    <property type="evidence" value="ECO:0007669"/>
    <property type="project" value="TreeGrafter"/>
</dbReference>
<organism evidence="1">
    <name type="scientific">Woronichinia naegeliana WA131</name>
    <dbReference type="NCBI Taxonomy" id="2824559"/>
    <lineage>
        <taxon>Bacteria</taxon>
        <taxon>Bacillati</taxon>
        <taxon>Cyanobacteriota</taxon>
        <taxon>Cyanophyceae</taxon>
        <taxon>Synechococcales</taxon>
        <taxon>Coelosphaeriaceae</taxon>
        <taxon>Woronichinia</taxon>
    </lineage>
</organism>
<dbReference type="KEGG" id="wna:KA717_16625"/>
<evidence type="ECO:0000313" key="1">
    <source>
        <dbReference type="EMBL" id="UXE64012.1"/>
    </source>
</evidence>
<dbReference type="AlphaFoldDB" id="A0A977L241"/>
<dbReference type="InterPro" id="IPR000671">
    <property type="entry name" value="Peptidase_A31"/>
</dbReference>
<dbReference type="EMBL" id="CP073041">
    <property type="protein sequence ID" value="UXE64012.1"/>
    <property type="molecule type" value="Genomic_DNA"/>
</dbReference>
<reference evidence="1" key="1">
    <citation type="submission" date="2021-04" db="EMBL/GenBank/DDBJ databases">
        <title>Genome sequence of Woronichinia naegeliana from Washington state freshwater lake bloom.</title>
        <authorList>
            <person name="Dreher T.W."/>
        </authorList>
    </citation>
    <scope>NUCLEOTIDE SEQUENCE</scope>
    <source>
        <strain evidence="1">WA131</strain>
    </source>
</reference>
<dbReference type="Gene3D" id="3.40.50.1450">
    <property type="entry name" value="HybD-like"/>
    <property type="match status" value="1"/>
</dbReference>
<dbReference type="GO" id="GO:0016485">
    <property type="term" value="P:protein processing"/>
    <property type="evidence" value="ECO:0007669"/>
    <property type="project" value="TreeGrafter"/>
</dbReference>
<gene>
    <name evidence="1" type="ORF">KA717_16625</name>
</gene>
<dbReference type="GO" id="GO:0008047">
    <property type="term" value="F:enzyme activator activity"/>
    <property type="evidence" value="ECO:0007669"/>
    <property type="project" value="InterPro"/>
</dbReference>
<sequence length="175" mass="19202">MVDSPILVIGYGNSLRCDDGVGPYLAETIAQKAWPGVQTLSVHQLTPELAPQIAQATKVIFIDAIANRQSSEVIMEVLEPKDNYSGLDHSGNPSYLLALAKHLYGYCPPSFWVMVPAQNFEFGEYFSVITTQAMTEALAKIFTLIFEADLPHETISLGSIRDDGFCDEENINTDG</sequence>
<dbReference type="PANTHER" id="PTHR30302">
    <property type="entry name" value="HYDROGENASE 1 MATURATION PROTEASE"/>
    <property type="match status" value="1"/>
</dbReference>
<accession>A0A977L241</accession>
<keyword evidence="1" id="KW-0378">Hydrolase</keyword>